<dbReference type="EMBL" id="FOOY01000003">
    <property type="protein sequence ID" value="SFF99705.1"/>
    <property type="molecule type" value="Genomic_DNA"/>
</dbReference>
<dbReference type="OrthoDB" id="3266677at2"/>
<dbReference type="PROSITE" id="PS51257">
    <property type="entry name" value="PROKAR_LIPOPROTEIN"/>
    <property type="match status" value="1"/>
</dbReference>
<dbReference type="Proteomes" id="UP000198752">
    <property type="component" value="Unassembled WGS sequence"/>
</dbReference>
<dbReference type="AlphaFoldDB" id="A0A1I2N6Y0"/>
<organism evidence="1 2">
    <name type="scientific">Sporolactobacillus nakayamae</name>
    <dbReference type="NCBI Taxonomy" id="269670"/>
    <lineage>
        <taxon>Bacteria</taxon>
        <taxon>Bacillati</taxon>
        <taxon>Bacillota</taxon>
        <taxon>Bacilli</taxon>
        <taxon>Bacillales</taxon>
        <taxon>Sporolactobacillaceae</taxon>
        <taxon>Sporolactobacillus</taxon>
    </lineage>
</organism>
<dbReference type="Pfam" id="PF16475">
    <property type="entry name" value="DUF5052"/>
    <property type="match status" value="1"/>
</dbReference>
<protein>
    <recommendedName>
        <fullName evidence="3">DUF5052 domain-containing protein</fullName>
    </recommendedName>
</protein>
<sequence>MIKKIKILLISALFVLSVVVLSGCQVLDFFTTQIEGSLKGLNVTMQTYDADGQPIDTIKGVSGSIKRDNKFDRTNEKGETTKESSVLNITIGGKQVVHVGSTLIMYEKGLQDVMNKLPQKMLVENQERSVPFVNRMVNSYHNYFDGRSKVILIRSQLGKPIATFAGNHVSYFSTEVPNSTGLIIDGKYLFIYRCDFTMYDTQLLKK</sequence>
<dbReference type="InterPro" id="IPR032484">
    <property type="entry name" value="DUF5052"/>
</dbReference>
<evidence type="ECO:0000313" key="1">
    <source>
        <dbReference type="EMBL" id="SFF99705.1"/>
    </source>
</evidence>
<gene>
    <name evidence="1" type="ORF">SAMN02982927_00336</name>
</gene>
<name>A0A1I2N6Y0_9BACL</name>
<proteinExistence type="predicted"/>
<reference evidence="2" key="1">
    <citation type="submission" date="2016-10" db="EMBL/GenBank/DDBJ databases">
        <authorList>
            <person name="Varghese N."/>
            <person name="Submissions S."/>
        </authorList>
    </citation>
    <scope>NUCLEOTIDE SEQUENCE [LARGE SCALE GENOMIC DNA]</scope>
    <source>
        <strain evidence="2">ATCC 700379</strain>
    </source>
</reference>
<evidence type="ECO:0008006" key="3">
    <source>
        <dbReference type="Google" id="ProtNLM"/>
    </source>
</evidence>
<dbReference type="RefSeq" id="WP_093669409.1">
    <property type="nucleotide sequence ID" value="NZ_FOOY01000003.1"/>
</dbReference>
<accession>A0A1I2N6Y0</accession>
<evidence type="ECO:0000313" key="2">
    <source>
        <dbReference type="Proteomes" id="UP000198752"/>
    </source>
</evidence>
<keyword evidence="2" id="KW-1185">Reference proteome</keyword>